<evidence type="ECO:0008006" key="3">
    <source>
        <dbReference type="Google" id="ProtNLM"/>
    </source>
</evidence>
<dbReference type="AlphaFoldDB" id="A0AAV4MDF0"/>
<keyword evidence="2" id="KW-1185">Reference proteome</keyword>
<dbReference type="EMBL" id="BPLQ01000335">
    <property type="protein sequence ID" value="GIX70101.1"/>
    <property type="molecule type" value="Genomic_DNA"/>
</dbReference>
<protein>
    <recommendedName>
        <fullName evidence="3">Catalase</fullName>
    </recommendedName>
</protein>
<dbReference type="Proteomes" id="UP001054837">
    <property type="component" value="Unassembled WGS sequence"/>
</dbReference>
<name>A0AAV4MDF0_9ARAC</name>
<comment type="caution">
    <text evidence="1">The sequence shown here is derived from an EMBL/GenBank/DDBJ whole genome shotgun (WGS) entry which is preliminary data.</text>
</comment>
<reference evidence="1 2" key="1">
    <citation type="submission" date="2021-06" db="EMBL/GenBank/DDBJ databases">
        <title>Caerostris darwini draft genome.</title>
        <authorList>
            <person name="Kono N."/>
            <person name="Arakawa K."/>
        </authorList>
    </citation>
    <scope>NUCLEOTIDE SEQUENCE [LARGE SCALE GENOMIC DNA]</scope>
</reference>
<gene>
    <name evidence="1" type="ORF">CDAR_212851</name>
</gene>
<proteinExistence type="predicted"/>
<organism evidence="1 2">
    <name type="scientific">Caerostris darwini</name>
    <dbReference type="NCBI Taxonomy" id="1538125"/>
    <lineage>
        <taxon>Eukaryota</taxon>
        <taxon>Metazoa</taxon>
        <taxon>Ecdysozoa</taxon>
        <taxon>Arthropoda</taxon>
        <taxon>Chelicerata</taxon>
        <taxon>Arachnida</taxon>
        <taxon>Araneae</taxon>
        <taxon>Araneomorphae</taxon>
        <taxon>Entelegynae</taxon>
        <taxon>Araneoidea</taxon>
        <taxon>Araneidae</taxon>
        <taxon>Caerostris</taxon>
    </lineage>
</organism>
<evidence type="ECO:0000313" key="2">
    <source>
        <dbReference type="Proteomes" id="UP001054837"/>
    </source>
</evidence>
<evidence type="ECO:0000313" key="1">
    <source>
        <dbReference type="EMBL" id="GIX70101.1"/>
    </source>
</evidence>
<sequence>MINSPFWRFFFLNLDIQDSPKKQYHFPTNHTKVMGGDLFLQEFCGRPPSAESRQLYEAAKINSPFWRFFFLNLDIQDSPKKQYHFPTNHTKVMGGDLFLQEFCDRPSSTKSGQIYEAAKINSPFWRFSFLNLDIHHSSKKQYHLPTNYTKVKGGKGDLFLQEFCGRPPSTEPRQLYESADVKYLSADNLIT</sequence>
<accession>A0AAV4MDF0</accession>